<reference evidence="2 3" key="1">
    <citation type="submission" date="2020-04" db="EMBL/GenBank/DDBJ databases">
        <title>Perkinsus olseni comparative genomics.</title>
        <authorList>
            <person name="Bogema D.R."/>
        </authorList>
    </citation>
    <scope>NUCLEOTIDE SEQUENCE [LARGE SCALE GENOMIC DNA]</scope>
    <source>
        <strain evidence="2 3">ATCC PRA-207</strain>
    </source>
</reference>
<feature type="region of interest" description="Disordered" evidence="1">
    <location>
        <begin position="223"/>
        <end position="249"/>
    </location>
</feature>
<dbReference type="Proteomes" id="UP000553632">
    <property type="component" value="Unassembled WGS sequence"/>
</dbReference>
<feature type="compositionally biased region" description="Basic and acidic residues" evidence="1">
    <location>
        <begin position="233"/>
        <end position="249"/>
    </location>
</feature>
<feature type="compositionally biased region" description="Polar residues" evidence="1">
    <location>
        <begin position="223"/>
        <end position="232"/>
    </location>
</feature>
<proteinExistence type="predicted"/>
<gene>
    <name evidence="2" type="ORF">FOZ63_003334</name>
</gene>
<protein>
    <submittedName>
        <fullName evidence="2">Uncharacterized protein</fullName>
    </submittedName>
</protein>
<dbReference type="EMBL" id="JABANO010025440">
    <property type="protein sequence ID" value="KAF4720206.1"/>
    <property type="molecule type" value="Genomic_DNA"/>
</dbReference>
<accession>A0A7J6RJD5</accession>
<keyword evidence="3" id="KW-1185">Reference proteome</keyword>
<organism evidence="2 3">
    <name type="scientific">Perkinsus olseni</name>
    <name type="common">Perkinsus atlanticus</name>
    <dbReference type="NCBI Taxonomy" id="32597"/>
    <lineage>
        <taxon>Eukaryota</taxon>
        <taxon>Sar</taxon>
        <taxon>Alveolata</taxon>
        <taxon>Perkinsozoa</taxon>
        <taxon>Perkinsea</taxon>
        <taxon>Perkinsida</taxon>
        <taxon>Perkinsidae</taxon>
        <taxon>Perkinsus</taxon>
    </lineage>
</organism>
<name>A0A7J6RJD5_PEROL</name>
<dbReference type="AlphaFoldDB" id="A0A7J6RJD5"/>
<sequence>MRLAFIKLTQQVAHFKTIPNFGLVTLAICPGSNNHSWIVVLDRHDKEHGEIRLDKVEGAVEEADEDDAKGPVFLLGHYVAPVPVFKGVSTFTIDLASNPAPQKFPSMFITLIDEAANKVTLGPIRLKRGYLSYRLGPARRERVANGCFDAVVEERQGLTHPEGSADVIIRKFASLAPVGSVNWRTICLCPGGNENEVLLVLNKKNWGTEAMMSVKLVKGQPSSEYSGVSHSTADGRHATSVVKRKESAPTVTEAKKARVTLESRVDGNYSVDGPDGKRSISLSVRHVEEGIINVQLSFQEKDTYQLRASLNEDAGKSCWGVNSELGPESSPILLYTELVETLNSLGENVERFRPEKGMYFCFDHGNGVAAHFGAENPNDTEAINVHFRPSEQIESLSKN</sequence>
<comment type="caution">
    <text evidence="2">The sequence shown here is derived from an EMBL/GenBank/DDBJ whole genome shotgun (WGS) entry which is preliminary data.</text>
</comment>
<evidence type="ECO:0000313" key="2">
    <source>
        <dbReference type="EMBL" id="KAF4720206.1"/>
    </source>
</evidence>
<evidence type="ECO:0000313" key="3">
    <source>
        <dbReference type="Proteomes" id="UP000553632"/>
    </source>
</evidence>
<evidence type="ECO:0000256" key="1">
    <source>
        <dbReference type="SAM" id="MobiDB-lite"/>
    </source>
</evidence>